<dbReference type="InterPro" id="IPR003607">
    <property type="entry name" value="HD/PDEase_dom"/>
</dbReference>
<organism evidence="3 4">
    <name type="scientific">Nitratidesulfovibrio liaohensis</name>
    <dbReference type="NCBI Taxonomy" id="2604158"/>
    <lineage>
        <taxon>Bacteria</taxon>
        <taxon>Pseudomonadati</taxon>
        <taxon>Thermodesulfobacteriota</taxon>
        <taxon>Desulfovibrionia</taxon>
        <taxon>Desulfovibrionales</taxon>
        <taxon>Desulfovibrionaceae</taxon>
        <taxon>Nitratidesulfovibrio</taxon>
    </lineage>
</organism>
<evidence type="ECO:0000313" key="4">
    <source>
        <dbReference type="Proteomes" id="UP001180616"/>
    </source>
</evidence>
<dbReference type="NCBIfam" id="TIGR00277">
    <property type="entry name" value="HDIG"/>
    <property type="match status" value="1"/>
</dbReference>
<dbReference type="Gene3D" id="1.10.3210.10">
    <property type="entry name" value="Hypothetical protein af1432"/>
    <property type="match status" value="1"/>
</dbReference>
<dbReference type="Proteomes" id="UP001180616">
    <property type="component" value="Chromosome"/>
</dbReference>
<dbReference type="InterPro" id="IPR006675">
    <property type="entry name" value="HDIG_dom"/>
</dbReference>
<keyword evidence="4" id="KW-1185">Reference proteome</keyword>
<dbReference type="Pfam" id="PF08668">
    <property type="entry name" value="HDOD"/>
    <property type="match status" value="1"/>
</dbReference>
<gene>
    <name evidence="3" type="ORF">KPS_001404</name>
</gene>
<dbReference type="InterPro" id="IPR013976">
    <property type="entry name" value="HDOD"/>
</dbReference>
<feature type="compositionally biased region" description="Gly residues" evidence="1">
    <location>
        <begin position="1"/>
        <end position="11"/>
    </location>
</feature>
<feature type="compositionally biased region" description="Gly residues" evidence="1">
    <location>
        <begin position="20"/>
        <end position="29"/>
    </location>
</feature>
<reference evidence="3" key="1">
    <citation type="submission" date="2023-09" db="EMBL/GenBank/DDBJ databases">
        <authorList>
            <consortium name="CW5 consortium"/>
            <person name="Lu C.-W."/>
        </authorList>
    </citation>
    <scope>NUCLEOTIDE SEQUENCE</scope>
    <source>
        <strain evidence="3">KPS</strain>
    </source>
</reference>
<evidence type="ECO:0000313" key="3">
    <source>
        <dbReference type="EMBL" id="WMW66789.1"/>
    </source>
</evidence>
<dbReference type="PANTHER" id="PTHR33525">
    <property type="match status" value="1"/>
</dbReference>
<accession>A0ABY9R4X9</accession>
<sequence length="331" mass="34772">MSPASGAGGGVPPDPARPSGTGGAGGSGGLDAAQALLDELLRRPPELPYDPGLLRELFDSTRDDSMAPLSAVAGVVNKAQGLATRVLSLANSAYYGLQSEVTSVQRAVAVLGMAEIRALVLALGVSRMIDRSRLPAAFNLREYWGHQLSVAAGCRLLARRVPGCDAETCYTAGLLHDLGKLLIAAYRPDDWAAIRQLASDEKLMDSEAEELLLGLDHGVVGARLLSFWDLPMALTEPINWHHAPHLAGEHQRAALVVHVADAALRLRERLAGLGADGLPGSLPGGLPDDLLIPQGLDDAARSLGVDVAAFMAEIETLLEGERIGQFVSQLA</sequence>
<dbReference type="RefSeq" id="WP_309542651.1">
    <property type="nucleotide sequence ID" value="NZ_CP133659.1"/>
</dbReference>
<evidence type="ECO:0000259" key="2">
    <source>
        <dbReference type="PROSITE" id="PS51833"/>
    </source>
</evidence>
<dbReference type="PROSITE" id="PS51833">
    <property type="entry name" value="HDOD"/>
    <property type="match status" value="1"/>
</dbReference>
<dbReference type="PANTHER" id="PTHR33525:SF3">
    <property type="entry name" value="RIBONUCLEASE Y"/>
    <property type="match status" value="1"/>
</dbReference>
<proteinExistence type="predicted"/>
<feature type="region of interest" description="Disordered" evidence="1">
    <location>
        <begin position="1"/>
        <end position="30"/>
    </location>
</feature>
<name>A0ABY9R4X9_9BACT</name>
<dbReference type="EMBL" id="CP133659">
    <property type="protein sequence ID" value="WMW66789.1"/>
    <property type="molecule type" value="Genomic_DNA"/>
</dbReference>
<dbReference type="InterPro" id="IPR052340">
    <property type="entry name" value="RNase_Y/CdgJ"/>
</dbReference>
<evidence type="ECO:0000256" key="1">
    <source>
        <dbReference type="SAM" id="MobiDB-lite"/>
    </source>
</evidence>
<dbReference type="CDD" id="cd00077">
    <property type="entry name" value="HDc"/>
    <property type="match status" value="1"/>
</dbReference>
<dbReference type="SUPFAM" id="SSF109604">
    <property type="entry name" value="HD-domain/PDEase-like"/>
    <property type="match status" value="1"/>
</dbReference>
<protein>
    <submittedName>
        <fullName evidence="3">HDOD domain-containing protein</fullName>
    </submittedName>
</protein>
<feature type="domain" description="HDOD" evidence="2">
    <location>
        <begin position="47"/>
        <end position="244"/>
    </location>
</feature>